<evidence type="ECO:0000256" key="1">
    <source>
        <dbReference type="ARBA" id="ARBA00004114"/>
    </source>
</evidence>
<proteinExistence type="predicted"/>
<dbReference type="EMBL" id="AFYH01107529">
    <property type="status" value="NOT_ANNOTATED_CDS"/>
    <property type="molecule type" value="Genomic_DNA"/>
</dbReference>
<dbReference type="PANTHER" id="PTHR31167">
    <property type="entry name" value="SPINDLE AND CENTRIOLE ASSOCIATED PROTEIN 1 SPICE1"/>
    <property type="match status" value="1"/>
</dbReference>
<feature type="region of interest" description="Disordered" evidence="12">
    <location>
        <begin position="475"/>
        <end position="498"/>
    </location>
</feature>
<evidence type="ECO:0000256" key="10">
    <source>
        <dbReference type="ARBA" id="ARBA00030722"/>
    </source>
</evidence>
<dbReference type="EMBL" id="AFYH01107528">
    <property type="status" value="NOT_ANNOTATED_CDS"/>
    <property type="molecule type" value="Genomic_DNA"/>
</dbReference>
<dbReference type="OMA" id="REQSPKH"/>
<dbReference type="EMBL" id="AFYH01107532">
    <property type="status" value="NOT_ANNOTATED_CDS"/>
    <property type="molecule type" value="Genomic_DNA"/>
</dbReference>
<evidence type="ECO:0000256" key="3">
    <source>
        <dbReference type="ARBA" id="ARBA00018313"/>
    </source>
</evidence>
<evidence type="ECO:0000256" key="2">
    <source>
        <dbReference type="ARBA" id="ARBA00004186"/>
    </source>
</evidence>
<dbReference type="GO" id="GO:0005814">
    <property type="term" value="C:centriole"/>
    <property type="evidence" value="ECO:0007669"/>
    <property type="project" value="UniProtKB-SubCell"/>
</dbReference>
<evidence type="ECO:0000256" key="6">
    <source>
        <dbReference type="ARBA" id="ARBA00022776"/>
    </source>
</evidence>
<evidence type="ECO:0000256" key="7">
    <source>
        <dbReference type="ARBA" id="ARBA00023054"/>
    </source>
</evidence>
<dbReference type="GO" id="GO:0090307">
    <property type="term" value="P:mitotic spindle assembly"/>
    <property type="evidence" value="ECO:0007669"/>
    <property type="project" value="InterPro"/>
</dbReference>
<dbReference type="FunCoup" id="H3AZX4">
    <property type="interactions" value="1018"/>
</dbReference>
<dbReference type="GO" id="GO:0005813">
    <property type="term" value="C:centrosome"/>
    <property type="evidence" value="ECO:0007669"/>
    <property type="project" value="TreeGrafter"/>
</dbReference>
<evidence type="ECO:0000256" key="12">
    <source>
        <dbReference type="SAM" id="MobiDB-lite"/>
    </source>
</evidence>
<feature type="coiled-coil region" evidence="11">
    <location>
        <begin position="380"/>
        <end position="414"/>
    </location>
</feature>
<dbReference type="EMBL" id="AFYH01107533">
    <property type="status" value="NOT_ANNOTATED_CDS"/>
    <property type="molecule type" value="Genomic_DNA"/>
</dbReference>
<feature type="compositionally biased region" description="Basic and acidic residues" evidence="12">
    <location>
        <begin position="283"/>
        <end position="294"/>
    </location>
</feature>
<feature type="compositionally biased region" description="Polar residues" evidence="12">
    <location>
        <begin position="563"/>
        <end position="573"/>
    </location>
</feature>
<protein>
    <recommendedName>
        <fullName evidence="3">Spindle and centriole-associated protein 1</fullName>
    </recommendedName>
    <alternativeName>
        <fullName evidence="10">Coiled-coil domain-containing protein 52</fullName>
    </alternativeName>
</protein>
<sequence length="745" mass="82126">FQNTVSELSVHRATPEEIVQRHEMHKSKNRSLAQWELRERALRKKLRKQGQGSPDILEKRKLAIMREVLFDQYQMQDVLERSDRAMAVVKDLFGDAPHRHAGFPNVTMAPDSEMDTSVGPIAQKRDSLTQLSILSESVMDSQALNEDVENSQSECSEDGEEEVDASMNFKSSVDMNRFRCLLNEKDNSFSQSRTKPPPLAGNLPKTPKTPVRPSTAEPSSGALSALNATTVVRRVKSRLGMGDGASAALNGLSPENTLVVGQVLNPGPGKKKRTAAKGKKSRRADAPSAKERECYQPSSSTFNLSNGNQSSLEVLHHMIGEVEQEMEEFERQTGRMVKDQRSQTGQGLTGFTASLLGTLSRLVRYLKETEVGVRWGQRETERLREQSREQRQLIDALTAEMLSIREELTVAQTRLQQYMMVTDEKMISLQQALASATTTDSGALHTNTDPGERPVRHQESCQVALLPPLVSWPPSLKGKEAAETPLEQQSVPFQPRASPAERRCETLPERLFQPAVLLSPPRQLNRRGTVPESRSGTVTCEEWKPIEIHPKNEAVTPPHSRAQELTRSPTVNRESGGEANLCLCQPCEAPILEADSQSASPALSYASLSRQMDDVLSGREAVGGDGDEKQGGAQVDAALQQEALLSHVAELTLQNSTIKAQLSQFMGAIRAADTAQQQPAEMQNVNGVTTQKTVSYSLLEKKSTLEERIAELNRQSAEARKKLLLLIDQHKQATSGHASPPISPI</sequence>
<dbReference type="HOGENOM" id="CLU_016571_0_0_1"/>
<dbReference type="EMBL" id="AFYH01107530">
    <property type="status" value="NOT_ANNOTATED_CDS"/>
    <property type="molecule type" value="Genomic_DNA"/>
</dbReference>
<keyword evidence="4" id="KW-0963">Cytoplasm</keyword>
<keyword evidence="9" id="KW-0131">Cell cycle</keyword>
<dbReference type="GO" id="GO:0051301">
    <property type="term" value="P:cell division"/>
    <property type="evidence" value="ECO:0007669"/>
    <property type="project" value="UniProtKB-KW"/>
</dbReference>
<keyword evidence="5" id="KW-0132">Cell division</keyword>
<dbReference type="eggNOG" id="ENOG502QQ0H">
    <property type="taxonomic scope" value="Eukaryota"/>
</dbReference>
<feature type="compositionally biased region" description="Basic residues" evidence="12">
    <location>
        <begin position="269"/>
        <end position="282"/>
    </location>
</feature>
<dbReference type="Ensembl" id="ENSLACT00000015301.1">
    <property type="protein sequence ID" value="ENSLACP00000015195.1"/>
    <property type="gene ID" value="ENSLACG00000013377.1"/>
</dbReference>
<evidence type="ECO:0000256" key="8">
    <source>
        <dbReference type="ARBA" id="ARBA00023212"/>
    </source>
</evidence>
<dbReference type="EMBL" id="AFYH01107534">
    <property type="status" value="NOT_ANNOTATED_CDS"/>
    <property type="molecule type" value="Genomic_DNA"/>
</dbReference>
<keyword evidence="14" id="KW-1185">Reference proteome</keyword>
<feature type="compositionally biased region" description="Polar residues" evidence="12">
    <location>
        <begin position="296"/>
        <end position="306"/>
    </location>
</feature>
<dbReference type="GeneTree" id="ENSGT00390000006207"/>
<evidence type="ECO:0000256" key="4">
    <source>
        <dbReference type="ARBA" id="ARBA00022490"/>
    </source>
</evidence>
<feature type="region of interest" description="Disordered" evidence="12">
    <location>
        <begin position="139"/>
        <end position="164"/>
    </location>
</feature>
<dbReference type="GO" id="GO:0051310">
    <property type="term" value="P:metaphase chromosome alignment"/>
    <property type="evidence" value="ECO:0007669"/>
    <property type="project" value="TreeGrafter"/>
</dbReference>
<feature type="coiled-coil region" evidence="11">
    <location>
        <begin position="695"/>
        <end position="729"/>
    </location>
</feature>
<dbReference type="EMBL" id="AFYH01107527">
    <property type="status" value="NOT_ANNOTATED_CDS"/>
    <property type="molecule type" value="Genomic_DNA"/>
</dbReference>
<feature type="region of interest" description="Disordered" evidence="12">
    <location>
        <begin position="552"/>
        <end position="575"/>
    </location>
</feature>
<reference evidence="13" key="2">
    <citation type="submission" date="2025-08" db="UniProtKB">
        <authorList>
            <consortium name="Ensembl"/>
        </authorList>
    </citation>
    <scope>IDENTIFICATION</scope>
</reference>
<keyword evidence="6" id="KW-0498">Mitosis</keyword>
<reference evidence="14" key="1">
    <citation type="submission" date="2011-08" db="EMBL/GenBank/DDBJ databases">
        <title>The draft genome of Latimeria chalumnae.</title>
        <authorList>
            <person name="Di Palma F."/>
            <person name="Alfoldi J."/>
            <person name="Johnson J."/>
            <person name="Berlin A."/>
            <person name="Gnerre S."/>
            <person name="Jaffe D."/>
            <person name="MacCallum I."/>
            <person name="Young S."/>
            <person name="Walker B.J."/>
            <person name="Lander E."/>
            <person name="Lindblad-Toh K."/>
        </authorList>
    </citation>
    <scope>NUCLEOTIDE SEQUENCE [LARGE SCALE GENOMIC DNA]</scope>
    <source>
        <strain evidence="14">Wild caught</strain>
    </source>
</reference>
<dbReference type="Proteomes" id="UP000008672">
    <property type="component" value="Unassembled WGS sequence"/>
</dbReference>
<dbReference type="AlphaFoldDB" id="H3AZX4"/>
<comment type="subcellular location">
    <subcellularLocation>
        <location evidence="1">Cytoplasm</location>
        <location evidence="1">Cytoskeleton</location>
        <location evidence="1">Microtubule organizing center</location>
        <location evidence="1">Centrosome</location>
        <location evidence="1">Centriole</location>
    </subcellularLocation>
    <subcellularLocation>
        <location evidence="2">Cytoplasm</location>
        <location evidence="2">Cytoskeleton</location>
        <location evidence="2">Spindle</location>
    </subcellularLocation>
</comment>
<dbReference type="EMBL" id="AFYH01107531">
    <property type="status" value="NOT_ANNOTATED_CDS"/>
    <property type="molecule type" value="Genomic_DNA"/>
</dbReference>
<evidence type="ECO:0000313" key="13">
    <source>
        <dbReference type="Ensembl" id="ENSLACP00000015195.1"/>
    </source>
</evidence>
<reference evidence="13" key="3">
    <citation type="submission" date="2025-09" db="UniProtKB">
        <authorList>
            <consortium name="Ensembl"/>
        </authorList>
    </citation>
    <scope>IDENTIFICATION</scope>
</reference>
<dbReference type="InParanoid" id="H3AZX4"/>
<gene>
    <name evidence="13" type="primary">SPICE1</name>
</gene>
<keyword evidence="7 11" id="KW-0175">Coiled coil</keyword>
<feature type="compositionally biased region" description="Polar residues" evidence="12">
    <location>
        <begin position="139"/>
        <end position="154"/>
    </location>
</feature>
<feature type="region of interest" description="Disordered" evidence="12">
    <location>
        <begin position="261"/>
        <end position="306"/>
    </location>
</feature>
<dbReference type="STRING" id="7897.ENSLACP00000015195"/>
<dbReference type="GO" id="GO:0046599">
    <property type="term" value="P:regulation of centriole replication"/>
    <property type="evidence" value="ECO:0007669"/>
    <property type="project" value="TreeGrafter"/>
</dbReference>
<keyword evidence="8" id="KW-0206">Cytoskeleton</keyword>
<organism evidence="13 14">
    <name type="scientific">Latimeria chalumnae</name>
    <name type="common">Coelacanth</name>
    <dbReference type="NCBI Taxonomy" id="7897"/>
    <lineage>
        <taxon>Eukaryota</taxon>
        <taxon>Metazoa</taxon>
        <taxon>Chordata</taxon>
        <taxon>Craniata</taxon>
        <taxon>Vertebrata</taxon>
        <taxon>Euteleostomi</taxon>
        <taxon>Coelacanthiformes</taxon>
        <taxon>Coelacanthidae</taxon>
        <taxon>Latimeria</taxon>
    </lineage>
</organism>
<evidence type="ECO:0000256" key="11">
    <source>
        <dbReference type="SAM" id="Coils"/>
    </source>
</evidence>
<evidence type="ECO:0000313" key="14">
    <source>
        <dbReference type="Proteomes" id="UP000008672"/>
    </source>
</evidence>
<dbReference type="GO" id="GO:0005819">
    <property type="term" value="C:spindle"/>
    <property type="evidence" value="ECO:0007669"/>
    <property type="project" value="UniProtKB-SubCell"/>
</dbReference>
<accession>H3AZX4</accession>
<feature type="region of interest" description="Disordered" evidence="12">
    <location>
        <begin position="186"/>
        <end position="222"/>
    </location>
</feature>
<dbReference type="InterPro" id="IPR031387">
    <property type="entry name" value="SPICE1"/>
</dbReference>
<dbReference type="Pfam" id="PF15678">
    <property type="entry name" value="SPICE"/>
    <property type="match status" value="1"/>
</dbReference>
<dbReference type="PANTHER" id="PTHR31167:SF3">
    <property type="entry name" value="SPINDLE AND CENTRIOLE-ASSOCIATED PROTEIN 1"/>
    <property type="match status" value="1"/>
</dbReference>
<evidence type="ECO:0000256" key="5">
    <source>
        <dbReference type="ARBA" id="ARBA00022618"/>
    </source>
</evidence>
<feature type="compositionally biased region" description="Acidic residues" evidence="12">
    <location>
        <begin position="155"/>
        <end position="164"/>
    </location>
</feature>
<evidence type="ECO:0000256" key="9">
    <source>
        <dbReference type="ARBA" id="ARBA00023306"/>
    </source>
</evidence>
<name>H3AZX4_LATCH</name>